<keyword evidence="2" id="KW-0349">Heme</keyword>
<keyword evidence="3" id="KW-0479">Metal-binding</keyword>
<gene>
    <name evidence="7" type="ORF">UFOPK3001_00405</name>
    <name evidence="8" type="ORF">UFOPK3954_01903</name>
</gene>
<sequence>MDTDLGTFNPFDPAALQCPFPAYARMRSDAPVLHLPALGMYLVTRHDLVLQVLRDTATYSSRFVVTNVPGNPEVRKRLLEVFEQGYPRVSTMLTADQPEHTRYRSLVARAFHPRAIAELEPAIRSIASRLIDSWIDRGSIEFVEDFAVPLPVEVIARALNVPYSRLADFKRWSDDSVAGIGTNVSIDERVRAEMGVNEFQRYFAEQIEMRRAVPQDDLLTNLLNARIDDNDAEVPDRRPLDMAEMLSIVQQLLVAGNETTTKMLTEMMRLLGEYPEQWRLLKDDPARIERIVEETLRLSTPTQGMFRVVTSETELGGCPLPKGSRIVVVFASANRDERLFADPDGFDPDREHLRDHLAFGKGIHFCIGANLSRLEGRVALEELSKRIDSFTLPGSNTFEYFPSFILRGLTRLDVDFAPAGGTP</sequence>
<comment type="similarity">
    <text evidence="1">Belongs to the cytochrome P450 family.</text>
</comment>
<evidence type="ECO:0000313" key="7">
    <source>
        <dbReference type="EMBL" id="CAB4792641.1"/>
    </source>
</evidence>
<name>A0A6J6X5U1_9ZZZZ</name>
<keyword evidence="4" id="KW-0560">Oxidoreductase</keyword>
<dbReference type="EMBL" id="CAFAAJ010000017">
    <property type="protein sequence ID" value="CAB4792641.1"/>
    <property type="molecule type" value="Genomic_DNA"/>
</dbReference>
<dbReference type="PANTHER" id="PTHR46696">
    <property type="entry name" value="P450, PUTATIVE (EUROFUNG)-RELATED"/>
    <property type="match status" value="1"/>
</dbReference>
<evidence type="ECO:0000256" key="4">
    <source>
        <dbReference type="ARBA" id="ARBA00023002"/>
    </source>
</evidence>
<keyword evidence="5" id="KW-0408">Iron</keyword>
<dbReference type="InterPro" id="IPR017972">
    <property type="entry name" value="Cyt_P450_CS"/>
</dbReference>
<evidence type="ECO:0000313" key="8">
    <source>
        <dbReference type="EMBL" id="CAB5003703.1"/>
    </source>
</evidence>
<dbReference type="GO" id="GO:0006707">
    <property type="term" value="P:cholesterol catabolic process"/>
    <property type="evidence" value="ECO:0007669"/>
    <property type="project" value="TreeGrafter"/>
</dbReference>
<evidence type="ECO:0000256" key="1">
    <source>
        <dbReference type="ARBA" id="ARBA00010617"/>
    </source>
</evidence>
<dbReference type="FunFam" id="1.10.630.10:FF:000018">
    <property type="entry name" value="Cytochrome P450 monooxygenase"/>
    <property type="match status" value="1"/>
</dbReference>
<protein>
    <submittedName>
        <fullName evidence="7">Unannotated protein</fullName>
    </submittedName>
</protein>
<dbReference type="PROSITE" id="PS00086">
    <property type="entry name" value="CYTOCHROME_P450"/>
    <property type="match status" value="1"/>
</dbReference>
<evidence type="ECO:0000256" key="3">
    <source>
        <dbReference type="ARBA" id="ARBA00022723"/>
    </source>
</evidence>
<accession>A0A6J6X5U1</accession>
<dbReference type="PRINTS" id="PR00359">
    <property type="entry name" value="BP450"/>
</dbReference>
<dbReference type="GO" id="GO:0008395">
    <property type="term" value="F:steroid hydroxylase activity"/>
    <property type="evidence" value="ECO:0007669"/>
    <property type="project" value="TreeGrafter"/>
</dbReference>
<evidence type="ECO:0000256" key="6">
    <source>
        <dbReference type="ARBA" id="ARBA00023033"/>
    </source>
</evidence>
<dbReference type="GO" id="GO:0020037">
    <property type="term" value="F:heme binding"/>
    <property type="evidence" value="ECO:0007669"/>
    <property type="project" value="InterPro"/>
</dbReference>
<dbReference type="Gene3D" id="1.10.630.10">
    <property type="entry name" value="Cytochrome P450"/>
    <property type="match status" value="1"/>
</dbReference>
<dbReference type="EMBL" id="CAFBON010000238">
    <property type="protein sequence ID" value="CAB5003703.1"/>
    <property type="molecule type" value="Genomic_DNA"/>
</dbReference>
<evidence type="ECO:0000256" key="2">
    <source>
        <dbReference type="ARBA" id="ARBA00022617"/>
    </source>
</evidence>
<evidence type="ECO:0000256" key="5">
    <source>
        <dbReference type="ARBA" id="ARBA00023004"/>
    </source>
</evidence>
<dbReference type="PANTHER" id="PTHR46696:SF4">
    <property type="entry name" value="BIOTIN BIOSYNTHESIS CYTOCHROME P450"/>
    <property type="match status" value="1"/>
</dbReference>
<dbReference type="InterPro" id="IPR001128">
    <property type="entry name" value="Cyt_P450"/>
</dbReference>
<dbReference type="AlphaFoldDB" id="A0A6J6X5U1"/>
<dbReference type="InterPro" id="IPR036396">
    <property type="entry name" value="Cyt_P450_sf"/>
</dbReference>
<organism evidence="7">
    <name type="scientific">freshwater metagenome</name>
    <dbReference type="NCBI Taxonomy" id="449393"/>
    <lineage>
        <taxon>unclassified sequences</taxon>
        <taxon>metagenomes</taxon>
        <taxon>ecological metagenomes</taxon>
    </lineage>
</organism>
<reference evidence="7" key="1">
    <citation type="submission" date="2020-05" db="EMBL/GenBank/DDBJ databases">
        <authorList>
            <person name="Chiriac C."/>
            <person name="Salcher M."/>
            <person name="Ghai R."/>
            <person name="Kavagutti S V."/>
        </authorList>
    </citation>
    <scope>NUCLEOTIDE SEQUENCE</scope>
</reference>
<dbReference type="GO" id="GO:0005506">
    <property type="term" value="F:iron ion binding"/>
    <property type="evidence" value="ECO:0007669"/>
    <property type="project" value="InterPro"/>
</dbReference>
<dbReference type="InterPro" id="IPR002397">
    <property type="entry name" value="Cyt_P450_B"/>
</dbReference>
<dbReference type="SUPFAM" id="SSF48264">
    <property type="entry name" value="Cytochrome P450"/>
    <property type="match status" value="1"/>
</dbReference>
<dbReference type="GO" id="GO:0036199">
    <property type="term" value="F:cholest-4-en-3-one 26-monooxygenase activity"/>
    <property type="evidence" value="ECO:0007669"/>
    <property type="project" value="TreeGrafter"/>
</dbReference>
<keyword evidence="6" id="KW-0503">Monooxygenase</keyword>
<dbReference type="Pfam" id="PF00067">
    <property type="entry name" value="p450"/>
    <property type="match status" value="1"/>
</dbReference>
<proteinExistence type="inferred from homology"/>
<dbReference type="PRINTS" id="PR00385">
    <property type="entry name" value="P450"/>
</dbReference>